<feature type="transmembrane region" description="Helical" evidence="9">
    <location>
        <begin position="298"/>
        <end position="318"/>
    </location>
</feature>
<evidence type="ECO:0000256" key="2">
    <source>
        <dbReference type="ARBA" id="ARBA00022448"/>
    </source>
</evidence>
<evidence type="ECO:0000256" key="6">
    <source>
        <dbReference type="ARBA" id="ARBA00022989"/>
    </source>
</evidence>
<dbReference type="SUPFAM" id="SSF103473">
    <property type="entry name" value="MFS general substrate transporter"/>
    <property type="match status" value="1"/>
</dbReference>
<dbReference type="InterPro" id="IPR036259">
    <property type="entry name" value="MFS_trans_sf"/>
</dbReference>
<feature type="transmembrane region" description="Helical" evidence="9">
    <location>
        <begin position="395"/>
        <end position="416"/>
    </location>
</feature>
<evidence type="ECO:0000256" key="9">
    <source>
        <dbReference type="SAM" id="Phobius"/>
    </source>
</evidence>
<feature type="transmembrane region" description="Helical" evidence="9">
    <location>
        <begin position="190"/>
        <end position="207"/>
    </location>
</feature>
<feature type="transmembrane region" description="Helical" evidence="9">
    <location>
        <begin position="126"/>
        <end position="148"/>
    </location>
</feature>
<dbReference type="Proteomes" id="UP001431783">
    <property type="component" value="Unassembled WGS sequence"/>
</dbReference>
<feature type="transmembrane region" description="Helical" evidence="9">
    <location>
        <begin position="102"/>
        <end position="120"/>
    </location>
</feature>
<accession>A0AAW1U6N6</accession>
<gene>
    <name evidence="11" type="ORF">WA026_012621</name>
</gene>
<dbReference type="GO" id="GO:0005886">
    <property type="term" value="C:plasma membrane"/>
    <property type="evidence" value="ECO:0007669"/>
    <property type="project" value="UniProtKB-SubCell"/>
</dbReference>
<evidence type="ECO:0000256" key="5">
    <source>
        <dbReference type="ARBA" id="ARBA00022692"/>
    </source>
</evidence>
<organism evidence="11 12">
    <name type="scientific">Henosepilachna vigintioctopunctata</name>
    <dbReference type="NCBI Taxonomy" id="420089"/>
    <lineage>
        <taxon>Eukaryota</taxon>
        <taxon>Metazoa</taxon>
        <taxon>Ecdysozoa</taxon>
        <taxon>Arthropoda</taxon>
        <taxon>Hexapoda</taxon>
        <taxon>Insecta</taxon>
        <taxon>Pterygota</taxon>
        <taxon>Neoptera</taxon>
        <taxon>Endopterygota</taxon>
        <taxon>Coleoptera</taxon>
        <taxon>Polyphaga</taxon>
        <taxon>Cucujiformia</taxon>
        <taxon>Coccinelloidea</taxon>
        <taxon>Coccinellidae</taxon>
        <taxon>Epilachninae</taxon>
        <taxon>Epilachnini</taxon>
        <taxon>Henosepilachna</taxon>
    </lineage>
</organism>
<dbReference type="InterPro" id="IPR020846">
    <property type="entry name" value="MFS_dom"/>
</dbReference>
<feature type="transmembrane region" description="Helical" evidence="9">
    <location>
        <begin position="363"/>
        <end position="383"/>
    </location>
</feature>
<dbReference type="EMBL" id="JARQZJ010000036">
    <property type="protein sequence ID" value="KAK9876322.1"/>
    <property type="molecule type" value="Genomic_DNA"/>
</dbReference>
<reference evidence="11 12" key="1">
    <citation type="submission" date="2023-03" db="EMBL/GenBank/DDBJ databases">
        <title>Genome insight into feeding habits of ladybird beetles.</title>
        <authorList>
            <person name="Li H.-S."/>
            <person name="Huang Y.-H."/>
            <person name="Pang H."/>
        </authorList>
    </citation>
    <scope>NUCLEOTIDE SEQUENCE [LARGE SCALE GENOMIC DNA]</scope>
    <source>
        <strain evidence="11">SYSU_2023b</strain>
        <tissue evidence="11">Whole body</tissue>
    </source>
</reference>
<evidence type="ECO:0000313" key="11">
    <source>
        <dbReference type="EMBL" id="KAK9876322.1"/>
    </source>
</evidence>
<sequence>MQINCIIAAKMKCWEYSAKLFGSYYTLFIVIVVYLIFFNGAMSLTWSSPVLVKLSKTEGNPLGHPLTEVQSDLVGSLLFIGAAIGPLLFMRSADIFGRKKTIILLSMPAIAGYCFIIFASRVEMLYIGRILIGLSIGSLSSVVSAYLSEVIFSPEKRGPYLAINSPSIQFGILVSNIVGSYFSLNTYNCMILIINISVVIIIAFCCPESPYYTIGKKGRDATLHILKDLDAEDIHKEVGLLEKDTKDQRQTLCDIFKNKSNFKPFFMATTLLLLQQFSGINILIAYSQQIFLKSKEFLSVENSSIIVSIIQVLSTLAITVTSKRFSRKSLLTVSLFGSGFFDLMLGLYFYFEDKLQEFCWIPLISLMLFVFIYDSGLDALPWVYVGEIYPQHMKYVGPALTTSFYWISLYALSIAFSRFHVSYLFFTYSLCCFSGVIFVKFQITETKDKTLREIQETLNA</sequence>
<evidence type="ECO:0000256" key="7">
    <source>
        <dbReference type="ARBA" id="ARBA00023136"/>
    </source>
</evidence>
<feature type="domain" description="Major facilitator superfamily (MFS) profile" evidence="10">
    <location>
        <begin position="26"/>
        <end position="447"/>
    </location>
</feature>
<evidence type="ECO:0000313" key="12">
    <source>
        <dbReference type="Proteomes" id="UP001431783"/>
    </source>
</evidence>
<dbReference type="PANTHER" id="PTHR48021">
    <property type="match status" value="1"/>
</dbReference>
<dbReference type="AlphaFoldDB" id="A0AAW1U6N6"/>
<dbReference type="InterPro" id="IPR003663">
    <property type="entry name" value="Sugar/inositol_transpt"/>
</dbReference>
<dbReference type="GO" id="GO:0022857">
    <property type="term" value="F:transmembrane transporter activity"/>
    <property type="evidence" value="ECO:0007669"/>
    <property type="project" value="InterPro"/>
</dbReference>
<dbReference type="InterPro" id="IPR005828">
    <property type="entry name" value="MFS_sugar_transport-like"/>
</dbReference>
<keyword evidence="12" id="KW-1185">Reference proteome</keyword>
<comment type="caution">
    <text evidence="11">The sequence shown here is derived from an EMBL/GenBank/DDBJ whole genome shotgun (WGS) entry which is preliminary data.</text>
</comment>
<keyword evidence="3" id="KW-1003">Cell membrane</keyword>
<comment type="subcellular location">
    <subcellularLocation>
        <location evidence="1">Cell membrane</location>
        <topology evidence="1">Multi-pass membrane protein</topology>
    </subcellularLocation>
</comment>
<keyword evidence="2" id="KW-0813">Transport</keyword>
<evidence type="ECO:0000259" key="10">
    <source>
        <dbReference type="PROSITE" id="PS50850"/>
    </source>
</evidence>
<dbReference type="PROSITE" id="PS00217">
    <property type="entry name" value="SUGAR_TRANSPORT_2"/>
    <property type="match status" value="1"/>
</dbReference>
<name>A0AAW1U6N6_9CUCU</name>
<feature type="transmembrane region" description="Helical" evidence="9">
    <location>
        <begin position="330"/>
        <end position="351"/>
    </location>
</feature>
<protein>
    <recommendedName>
        <fullName evidence="10">Major facilitator superfamily (MFS) profile domain-containing protein</fullName>
    </recommendedName>
</protein>
<dbReference type="Gene3D" id="1.20.1250.20">
    <property type="entry name" value="MFS general substrate transporter like domains"/>
    <property type="match status" value="1"/>
</dbReference>
<dbReference type="InterPro" id="IPR050549">
    <property type="entry name" value="MFS_Trehalose_Transporter"/>
</dbReference>
<feature type="transmembrane region" description="Helical" evidence="9">
    <location>
        <begin position="21"/>
        <end position="46"/>
    </location>
</feature>
<evidence type="ECO:0000256" key="4">
    <source>
        <dbReference type="ARBA" id="ARBA00022597"/>
    </source>
</evidence>
<dbReference type="PROSITE" id="PS50850">
    <property type="entry name" value="MFS"/>
    <property type="match status" value="1"/>
</dbReference>
<dbReference type="Pfam" id="PF00083">
    <property type="entry name" value="Sugar_tr"/>
    <property type="match status" value="1"/>
</dbReference>
<dbReference type="PRINTS" id="PR00171">
    <property type="entry name" value="SUGRTRNSPORT"/>
</dbReference>
<keyword evidence="4" id="KW-0762">Sugar transport</keyword>
<feature type="transmembrane region" description="Helical" evidence="9">
    <location>
        <begin position="265"/>
        <end position="286"/>
    </location>
</feature>
<evidence type="ECO:0000256" key="3">
    <source>
        <dbReference type="ARBA" id="ARBA00022475"/>
    </source>
</evidence>
<feature type="transmembrane region" description="Helical" evidence="9">
    <location>
        <begin position="160"/>
        <end position="184"/>
    </location>
</feature>
<dbReference type="FunFam" id="1.20.1250.20:FF:000218">
    <property type="entry name" value="facilitated trehalose transporter Tret1"/>
    <property type="match status" value="1"/>
</dbReference>
<dbReference type="InterPro" id="IPR005829">
    <property type="entry name" value="Sugar_transporter_CS"/>
</dbReference>
<keyword evidence="8" id="KW-0325">Glycoprotein</keyword>
<dbReference type="PANTHER" id="PTHR48021:SF1">
    <property type="entry name" value="GH07001P-RELATED"/>
    <property type="match status" value="1"/>
</dbReference>
<keyword evidence="7 9" id="KW-0472">Membrane</keyword>
<proteinExistence type="predicted"/>
<keyword evidence="6 9" id="KW-1133">Transmembrane helix</keyword>
<feature type="transmembrane region" description="Helical" evidence="9">
    <location>
        <begin position="422"/>
        <end position="443"/>
    </location>
</feature>
<keyword evidence="5 9" id="KW-0812">Transmembrane</keyword>
<evidence type="ECO:0000256" key="8">
    <source>
        <dbReference type="ARBA" id="ARBA00023180"/>
    </source>
</evidence>
<evidence type="ECO:0000256" key="1">
    <source>
        <dbReference type="ARBA" id="ARBA00004651"/>
    </source>
</evidence>